<sequence length="53" mass="6099">MENGVIMLEEDPTKYEYIDPPNLSDGIYTIEQKEAVEEMNTTVCADMNTRSIR</sequence>
<feature type="non-terminal residue" evidence="1">
    <location>
        <position position="53"/>
    </location>
</feature>
<dbReference type="EMBL" id="PJQM01001218">
    <property type="protein sequence ID" value="RCI02899.1"/>
    <property type="molecule type" value="Genomic_DNA"/>
</dbReference>
<keyword evidence="2" id="KW-1185">Reference proteome</keyword>
<evidence type="ECO:0000313" key="2">
    <source>
        <dbReference type="Proteomes" id="UP000253551"/>
    </source>
</evidence>
<reference evidence="1 2" key="1">
    <citation type="journal article" date="2018" name="G3 (Bethesda)">
        <title>Phylogenetic and Phylogenomic Definition of Rhizopus Species.</title>
        <authorList>
            <person name="Gryganskyi A.P."/>
            <person name="Golan J."/>
            <person name="Dolatabadi S."/>
            <person name="Mondo S."/>
            <person name="Robb S."/>
            <person name="Idnurm A."/>
            <person name="Muszewska A."/>
            <person name="Steczkiewicz K."/>
            <person name="Masonjones S."/>
            <person name="Liao H.L."/>
            <person name="Gajdeczka M.T."/>
            <person name="Anike F."/>
            <person name="Vuek A."/>
            <person name="Anishchenko I.M."/>
            <person name="Voigt K."/>
            <person name="de Hoog G.S."/>
            <person name="Smith M.E."/>
            <person name="Heitman J."/>
            <person name="Vilgalys R."/>
            <person name="Stajich J.E."/>
        </authorList>
    </citation>
    <scope>NUCLEOTIDE SEQUENCE [LARGE SCALE GENOMIC DNA]</scope>
    <source>
        <strain evidence="1 2">LSU 92-RS-03</strain>
    </source>
</reference>
<organism evidence="1 2">
    <name type="scientific">Rhizopus stolonifer</name>
    <name type="common">Rhizopus nigricans</name>
    <dbReference type="NCBI Taxonomy" id="4846"/>
    <lineage>
        <taxon>Eukaryota</taxon>
        <taxon>Fungi</taxon>
        <taxon>Fungi incertae sedis</taxon>
        <taxon>Mucoromycota</taxon>
        <taxon>Mucoromycotina</taxon>
        <taxon>Mucoromycetes</taxon>
        <taxon>Mucorales</taxon>
        <taxon>Mucorineae</taxon>
        <taxon>Rhizopodaceae</taxon>
        <taxon>Rhizopus</taxon>
    </lineage>
</organism>
<dbReference type="Proteomes" id="UP000253551">
    <property type="component" value="Unassembled WGS sequence"/>
</dbReference>
<evidence type="ECO:0000313" key="1">
    <source>
        <dbReference type="EMBL" id="RCI02899.1"/>
    </source>
</evidence>
<dbReference type="OrthoDB" id="2204547at2759"/>
<dbReference type="AlphaFoldDB" id="A0A367KL63"/>
<name>A0A367KL63_RHIST</name>
<gene>
    <name evidence="1" type="ORF">CU098_012775</name>
</gene>
<accession>A0A367KL63</accession>
<comment type="caution">
    <text evidence="1">The sequence shown here is derived from an EMBL/GenBank/DDBJ whole genome shotgun (WGS) entry which is preliminary data.</text>
</comment>
<proteinExistence type="predicted"/>
<protein>
    <submittedName>
        <fullName evidence="1">Uncharacterized protein</fullName>
    </submittedName>
</protein>